<name>A0A7W3SVS8_9BACL</name>
<sequence length="240" mass="27400">MKKEQVIALILIEVMLAVMVIARPSIEMILLCIFTQMQLFVNLTAYRIKDALFNGADWLRRTVYFVPYTSAIILFASITSAVEHLLHVMPIAICIGIIFLLPHLNEIKAFYNKDLVIFFPPLTFRQALLEFYSHIFSSIFQELYFKAFVMYLLIPRFGIPIAILASAILFVGDHLVHARSAAFKLPDFLAQFALSICAGLLYVYSGSVWAAVMVHFTFNAPLGVSYLFRYWVRKGNLELN</sequence>
<keyword evidence="3" id="KW-0645">Protease</keyword>
<feature type="transmembrane region" description="Helical" evidence="1">
    <location>
        <begin position="84"/>
        <end position="104"/>
    </location>
</feature>
<comment type="caution">
    <text evidence="3">The sequence shown here is derived from an EMBL/GenBank/DDBJ whole genome shotgun (WGS) entry which is preliminary data.</text>
</comment>
<feature type="transmembrane region" description="Helical" evidence="1">
    <location>
        <begin position="58"/>
        <end position="78"/>
    </location>
</feature>
<accession>A0A7W3SVS8</accession>
<keyword evidence="1" id="KW-0812">Transmembrane</keyword>
<keyword evidence="1" id="KW-1133">Transmembrane helix</keyword>
<evidence type="ECO:0000256" key="1">
    <source>
        <dbReference type="SAM" id="Phobius"/>
    </source>
</evidence>
<evidence type="ECO:0000313" key="3">
    <source>
        <dbReference type="EMBL" id="MBA9086873.1"/>
    </source>
</evidence>
<feature type="transmembrane region" description="Helical" evidence="1">
    <location>
        <begin position="148"/>
        <end position="171"/>
    </location>
</feature>
<dbReference type="InterPro" id="IPR003675">
    <property type="entry name" value="Rce1/LyrA-like_dom"/>
</dbReference>
<keyword evidence="3" id="KW-0378">Hydrolase</keyword>
<proteinExistence type="predicted"/>
<dbReference type="Proteomes" id="UP000567067">
    <property type="component" value="Unassembled WGS sequence"/>
</dbReference>
<dbReference type="GO" id="GO:0080120">
    <property type="term" value="P:CAAX-box protein maturation"/>
    <property type="evidence" value="ECO:0007669"/>
    <property type="project" value="UniProtKB-ARBA"/>
</dbReference>
<dbReference type="GO" id="GO:0006508">
    <property type="term" value="P:proteolysis"/>
    <property type="evidence" value="ECO:0007669"/>
    <property type="project" value="UniProtKB-KW"/>
</dbReference>
<feature type="domain" description="CAAX prenyl protease 2/Lysostaphin resistance protein A-like" evidence="2">
    <location>
        <begin position="131"/>
        <end position="220"/>
    </location>
</feature>
<feature type="transmembrane region" description="Helical" evidence="1">
    <location>
        <begin position="28"/>
        <end position="46"/>
    </location>
</feature>
<protein>
    <submittedName>
        <fullName evidence="3">Membrane protease YdiL (CAAX protease family)</fullName>
    </submittedName>
</protein>
<keyword evidence="4" id="KW-1185">Reference proteome</keyword>
<dbReference type="AlphaFoldDB" id="A0A7W3SVS8"/>
<dbReference type="RefSeq" id="WP_182537340.1">
    <property type="nucleotide sequence ID" value="NZ_JACJIP010000023.1"/>
</dbReference>
<organism evidence="3 4">
    <name type="scientific">Fontibacillus solani</name>
    <dbReference type="NCBI Taxonomy" id="1572857"/>
    <lineage>
        <taxon>Bacteria</taxon>
        <taxon>Bacillati</taxon>
        <taxon>Bacillota</taxon>
        <taxon>Bacilli</taxon>
        <taxon>Bacillales</taxon>
        <taxon>Paenibacillaceae</taxon>
        <taxon>Fontibacillus</taxon>
    </lineage>
</organism>
<reference evidence="3 4" key="1">
    <citation type="submission" date="2020-08" db="EMBL/GenBank/DDBJ databases">
        <title>Genomic Encyclopedia of Type Strains, Phase III (KMG-III): the genomes of soil and plant-associated and newly described type strains.</title>
        <authorList>
            <person name="Whitman W."/>
        </authorList>
    </citation>
    <scope>NUCLEOTIDE SEQUENCE [LARGE SCALE GENOMIC DNA]</scope>
    <source>
        <strain evidence="3 4">CECT 8693</strain>
    </source>
</reference>
<dbReference type="EMBL" id="JACJIP010000023">
    <property type="protein sequence ID" value="MBA9086873.1"/>
    <property type="molecule type" value="Genomic_DNA"/>
</dbReference>
<evidence type="ECO:0000313" key="4">
    <source>
        <dbReference type="Proteomes" id="UP000567067"/>
    </source>
</evidence>
<feature type="transmembrane region" description="Helical" evidence="1">
    <location>
        <begin position="5"/>
        <end position="22"/>
    </location>
</feature>
<keyword evidence="1" id="KW-0472">Membrane</keyword>
<gene>
    <name evidence="3" type="ORF">FHR92_003353</name>
</gene>
<dbReference type="Pfam" id="PF02517">
    <property type="entry name" value="Rce1-like"/>
    <property type="match status" value="1"/>
</dbReference>
<dbReference type="GO" id="GO:0004175">
    <property type="term" value="F:endopeptidase activity"/>
    <property type="evidence" value="ECO:0007669"/>
    <property type="project" value="UniProtKB-ARBA"/>
</dbReference>
<evidence type="ECO:0000259" key="2">
    <source>
        <dbReference type="Pfam" id="PF02517"/>
    </source>
</evidence>
<feature type="transmembrane region" description="Helical" evidence="1">
    <location>
        <begin position="183"/>
        <end position="202"/>
    </location>
</feature>